<dbReference type="InterPro" id="IPR011992">
    <property type="entry name" value="EF-hand-dom_pair"/>
</dbReference>
<dbReference type="PROSITE" id="PS50222">
    <property type="entry name" value="EF_HAND_2"/>
    <property type="match status" value="1"/>
</dbReference>
<feature type="region of interest" description="Disordered" evidence="1">
    <location>
        <begin position="90"/>
        <end position="128"/>
    </location>
</feature>
<dbReference type="OrthoDB" id="113323at2"/>
<dbReference type="PROSITE" id="PS00018">
    <property type="entry name" value="EF_HAND_1"/>
    <property type="match status" value="1"/>
</dbReference>
<feature type="compositionally biased region" description="Pro residues" evidence="1">
    <location>
        <begin position="117"/>
        <end position="128"/>
    </location>
</feature>
<dbReference type="SMART" id="SM00054">
    <property type="entry name" value="EFh"/>
    <property type="match status" value="2"/>
</dbReference>
<keyword evidence="2" id="KW-0732">Signal</keyword>
<protein>
    <recommendedName>
        <fullName evidence="3">EF-hand domain-containing protein</fullName>
    </recommendedName>
</protein>
<dbReference type="InterPro" id="IPR002048">
    <property type="entry name" value="EF_hand_dom"/>
</dbReference>
<dbReference type="SUPFAM" id="SSF47473">
    <property type="entry name" value="EF-hand"/>
    <property type="match status" value="1"/>
</dbReference>
<dbReference type="Gene3D" id="1.10.238.10">
    <property type="entry name" value="EF-hand"/>
    <property type="match status" value="2"/>
</dbReference>
<feature type="domain" description="EF-hand" evidence="3">
    <location>
        <begin position="57"/>
        <end position="92"/>
    </location>
</feature>
<accession>A0A5C6TT73</accession>
<keyword evidence="5" id="KW-1185">Reference proteome</keyword>
<proteinExistence type="predicted"/>
<gene>
    <name evidence="4" type="ORF">FRZ32_04030</name>
</gene>
<dbReference type="AlphaFoldDB" id="A0A5C6TT73"/>
<evidence type="ECO:0000256" key="2">
    <source>
        <dbReference type="SAM" id="SignalP"/>
    </source>
</evidence>
<dbReference type="Proteomes" id="UP000321249">
    <property type="component" value="Unassembled WGS sequence"/>
</dbReference>
<evidence type="ECO:0000259" key="3">
    <source>
        <dbReference type="PROSITE" id="PS50222"/>
    </source>
</evidence>
<feature type="compositionally biased region" description="Basic and acidic residues" evidence="1">
    <location>
        <begin position="91"/>
        <end position="109"/>
    </location>
</feature>
<evidence type="ECO:0000256" key="1">
    <source>
        <dbReference type="SAM" id="MobiDB-lite"/>
    </source>
</evidence>
<dbReference type="GO" id="GO:0005509">
    <property type="term" value="F:calcium ion binding"/>
    <property type="evidence" value="ECO:0007669"/>
    <property type="project" value="InterPro"/>
</dbReference>
<evidence type="ECO:0000313" key="5">
    <source>
        <dbReference type="Proteomes" id="UP000321249"/>
    </source>
</evidence>
<dbReference type="InterPro" id="IPR018247">
    <property type="entry name" value="EF_Hand_1_Ca_BS"/>
</dbReference>
<name>A0A5C6TT73_9SPHN</name>
<dbReference type="Pfam" id="PF13202">
    <property type="entry name" value="EF-hand_5"/>
    <property type="match status" value="3"/>
</dbReference>
<organism evidence="4 5">
    <name type="scientific">Allosphingosinicella ginsenosidimutans</name>
    <dbReference type="NCBI Taxonomy" id="1176539"/>
    <lineage>
        <taxon>Bacteria</taxon>
        <taxon>Pseudomonadati</taxon>
        <taxon>Pseudomonadota</taxon>
        <taxon>Alphaproteobacteria</taxon>
        <taxon>Sphingomonadales</taxon>
        <taxon>Sphingomonadaceae</taxon>
        <taxon>Allosphingosinicella</taxon>
    </lineage>
</organism>
<feature type="signal peptide" evidence="2">
    <location>
        <begin position="1"/>
        <end position="21"/>
    </location>
</feature>
<reference evidence="4 5" key="1">
    <citation type="journal article" date="2015" name="J. Microbiol.">
        <title>Sphingosinicella ginsenosidimutans sp. nov., with ginsenoside converting activity.</title>
        <authorList>
            <person name="Kim J.K."/>
            <person name="Kang M.S."/>
            <person name="Park S.C."/>
            <person name="Kim K.M."/>
            <person name="Choi K."/>
            <person name="Yoon M.H."/>
            <person name="Im W.T."/>
        </authorList>
    </citation>
    <scope>NUCLEOTIDE SEQUENCE [LARGE SCALE GENOMIC DNA]</scope>
    <source>
        <strain evidence="4 5">BS-11</strain>
    </source>
</reference>
<evidence type="ECO:0000313" key="4">
    <source>
        <dbReference type="EMBL" id="TXC62908.1"/>
    </source>
</evidence>
<comment type="caution">
    <text evidence="4">The sequence shown here is derived from an EMBL/GenBank/DDBJ whole genome shotgun (WGS) entry which is preliminary data.</text>
</comment>
<feature type="chain" id="PRO_5022760327" description="EF-hand domain-containing protein" evidence="2">
    <location>
        <begin position="22"/>
        <end position="128"/>
    </location>
</feature>
<dbReference type="EMBL" id="VOQQ01000001">
    <property type="protein sequence ID" value="TXC62908.1"/>
    <property type="molecule type" value="Genomic_DNA"/>
</dbReference>
<sequence length="128" mass="13663">MKAYLIAGAALAALAAAPAFAQAGGDAPMTRAAIQQRIQEQFAAHDANHDNFIDRQELGDDADEALERLDTDHDGKLSLEEVSTVALSHFDAADTDHDGTLTEAEREAAMARMDQPPAQPQPEQPQGN</sequence>
<dbReference type="RefSeq" id="WP_147042295.1">
    <property type="nucleotide sequence ID" value="NZ_BAABIR010000002.1"/>
</dbReference>